<dbReference type="Proteomes" id="UP001152622">
    <property type="component" value="Chromosome 15"/>
</dbReference>
<feature type="region of interest" description="Disordered" evidence="1">
    <location>
        <begin position="1"/>
        <end position="56"/>
    </location>
</feature>
<feature type="region of interest" description="Disordered" evidence="1">
    <location>
        <begin position="195"/>
        <end position="242"/>
    </location>
</feature>
<feature type="region of interest" description="Disordered" evidence="1">
    <location>
        <begin position="151"/>
        <end position="177"/>
    </location>
</feature>
<evidence type="ECO:0000256" key="1">
    <source>
        <dbReference type="SAM" id="MobiDB-lite"/>
    </source>
</evidence>
<evidence type="ECO:0000313" key="3">
    <source>
        <dbReference type="Proteomes" id="UP001152622"/>
    </source>
</evidence>
<reference evidence="2" key="1">
    <citation type="journal article" date="2023" name="Science">
        <title>Genome structures resolve the early diversification of teleost fishes.</title>
        <authorList>
            <person name="Parey E."/>
            <person name="Louis A."/>
            <person name="Montfort J."/>
            <person name="Bouchez O."/>
            <person name="Roques C."/>
            <person name="Iampietro C."/>
            <person name="Lluch J."/>
            <person name="Castinel A."/>
            <person name="Donnadieu C."/>
            <person name="Desvignes T."/>
            <person name="Floi Bucao C."/>
            <person name="Jouanno E."/>
            <person name="Wen M."/>
            <person name="Mejri S."/>
            <person name="Dirks R."/>
            <person name="Jansen H."/>
            <person name="Henkel C."/>
            <person name="Chen W.J."/>
            <person name="Zahm M."/>
            <person name="Cabau C."/>
            <person name="Klopp C."/>
            <person name="Thompson A.W."/>
            <person name="Robinson-Rechavi M."/>
            <person name="Braasch I."/>
            <person name="Lecointre G."/>
            <person name="Bobe J."/>
            <person name="Postlethwait J.H."/>
            <person name="Berthelot C."/>
            <person name="Roest Crollius H."/>
            <person name="Guiguen Y."/>
        </authorList>
    </citation>
    <scope>NUCLEOTIDE SEQUENCE</scope>
    <source>
        <strain evidence="2">WJC10195</strain>
    </source>
</reference>
<comment type="caution">
    <text evidence="2">The sequence shown here is derived from an EMBL/GenBank/DDBJ whole genome shotgun (WGS) entry which is preliminary data.</text>
</comment>
<dbReference type="EMBL" id="JAINUF010000015">
    <property type="protein sequence ID" value="KAJ8341496.1"/>
    <property type="molecule type" value="Genomic_DNA"/>
</dbReference>
<protein>
    <submittedName>
        <fullName evidence="2">Uncharacterized protein</fullName>
    </submittedName>
</protein>
<feature type="region of interest" description="Disordered" evidence="1">
    <location>
        <begin position="73"/>
        <end position="136"/>
    </location>
</feature>
<name>A0A9Q1EMI4_SYNKA</name>
<proteinExistence type="predicted"/>
<feature type="compositionally biased region" description="Basic residues" evidence="1">
    <location>
        <begin position="14"/>
        <end position="35"/>
    </location>
</feature>
<feature type="compositionally biased region" description="Basic and acidic residues" evidence="1">
    <location>
        <begin position="47"/>
        <end position="56"/>
    </location>
</feature>
<dbReference type="AlphaFoldDB" id="A0A9Q1EMI4"/>
<accession>A0A9Q1EMI4</accession>
<evidence type="ECO:0000313" key="2">
    <source>
        <dbReference type="EMBL" id="KAJ8341496.1"/>
    </source>
</evidence>
<feature type="compositionally biased region" description="Basic residues" evidence="1">
    <location>
        <begin position="196"/>
        <end position="213"/>
    </location>
</feature>
<organism evidence="2 3">
    <name type="scientific">Synaphobranchus kaupii</name>
    <name type="common">Kaup's arrowtooth eel</name>
    <dbReference type="NCBI Taxonomy" id="118154"/>
    <lineage>
        <taxon>Eukaryota</taxon>
        <taxon>Metazoa</taxon>
        <taxon>Chordata</taxon>
        <taxon>Craniata</taxon>
        <taxon>Vertebrata</taxon>
        <taxon>Euteleostomi</taxon>
        <taxon>Actinopterygii</taxon>
        <taxon>Neopterygii</taxon>
        <taxon>Teleostei</taxon>
        <taxon>Anguilliformes</taxon>
        <taxon>Synaphobranchidae</taxon>
        <taxon>Synaphobranchus</taxon>
    </lineage>
</organism>
<feature type="compositionally biased region" description="Polar residues" evidence="1">
    <location>
        <begin position="220"/>
        <end position="229"/>
    </location>
</feature>
<gene>
    <name evidence="2" type="ORF">SKAU_G00337870</name>
</gene>
<sequence>MNGEVSLNPEIRARARRRNRRRRARERSSRSRNRGHGQTGGGGTGRALERSAASEHRRLARFRRHICRAGHVTRKRWRRGGGSGRAPRPWAEGSSVSPAVASGRRCLTLGADGTPARSQRRRPAAASPDRWTEDPGNLLICISPPLKGPAAPFLSRPKAGQKRREVRSPGGAAATSDQSCDCVCVKRTRAVISARSSHHTHRAGRRVQARARARHADFNVNGNSATSTRRPPPQEVPVPGSL</sequence>
<keyword evidence="3" id="KW-1185">Reference proteome</keyword>